<dbReference type="Proteomes" id="UP001434883">
    <property type="component" value="Unassembled WGS sequence"/>
</dbReference>
<keyword evidence="2" id="KW-0812">Transmembrane</keyword>
<evidence type="ECO:0000313" key="3">
    <source>
        <dbReference type="EMBL" id="MEQ2216601.1"/>
    </source>
</evidence>
<keyword evidence="2" id="KW-0472">Membrane</keyword>
<name>A0ABV0S892_9TELE</name>
<comment type="caution">
    <text evidence="3">The sequence shown here is derived from an EMBL/GenBank/DDBJ whole genome shotgun (WGS) entry which is preliminary data.</text>
</comment>
<accession>A0ABV0S892</accession>
<evidence type="ECO:0000256" key="1">
    <source>
        <dbReference type="SAM" id="MobiDB-lite"/>
    </source>
</evidence>
<evidence type="ECO:0000313" key="4">
    <source>
        <dbReference type="Proteomes" id="UP001434883"/>
    </source>
</evidence>
<feature type="non-terminal residue" evidence="3">
    <location>
        <position position="1"/>
    </location>
</feature>
<keyword evidence="2" id="KW-1133">Transmembrane helix</keyword>
<feature type="region of interest" description="Disordered" evidence="1">
    <location>
        <begin position="1"/>
        <end position="36"/>
    </location>
</feature>
<evidence type="ECO:0000256" key="2">
    <source>
        <dbReference type="SAM" id="Phobius"/>
    </source>
</evidence>
<sequence>SMRAAGQAELLAGGTSGAETESQRKSLDSPVGAQNNRSSQERFLLTFLTSLGPVLAIVLSPFITTGFNYKVRL</sequence>
<protein>
    <submittedName>
        <fullName evidence="3">Uncharacterized protein</fullName>
    </submittedName>
</protein>
<reference evidence="3 4" key="1">
    <citation type="submission" date="2021-06" db="EMBL/GenBank/DDBJ databases">
        <authorList>
            <person name="Palmer J.M."/>
        </authorList>
    </citation>
    <scope>NUCLEOTIDE SEQUENCE [LARGE SCALE GENOMIC DNA]</scope>
    <source>
        <strain evidence="3 4">XC_2019</strain>
        <tissue evidence="3">Muscle</tissue>
    </source>
</reference>
<keyword evidence="4" id="KW-1185">Reference proteome</keyword>
<feature type="transmembrane region" description="Helical" evidence="2">
    <location>
        <begin position="43"/>
        <end position="63"/>
    </location>
</feature>
<gene>
    <name evidence="3" type="ORF">XENOCAPTIV_019091</name>
</gene>
<organism evidence="3 4">
    <name type="scientific">Xenoophorus captivus</name>
    <dbReference type="NCBI Taxonomy" id="1517983"/>
    <lineage>
        <taxon>Eukaryota</taxon>
        <taxon>Metazoa</taxon>
        <taxon>Chordata</taxon>
        <taxon>Craniata</taxon>
        <taxon>Vertebrata</taxon>
        <taxon>Euteleostomi</taxon>
        <taxon>Actinopterygii</taxon>
        <taxon>Neopterygii</taxon>
        <taxon>Teleostei</taxon>
        <taxon>Neoteleostei</taxon>
        <taxon>Acanthomorphata</taxon>
        <taxon>Ovalentaria</taxon>
        <taxon>Atherinomorphae</taxon>
        <taxon>Cyprinodontiformes</taxon>
        <taxon>Goodeidae</taxon>
        <taxon>Xenoophorus</taxon>
    </lineage>
</organism>
<dbReference type="EMBL" id="JAHRIN010071247">
    <property type="protein sequence ID" value="MEQ2216601.1"/>
    <property type="molecule type" value="Genomic_DNA"/>
</dbReference>
<proteinExistence type="predicted"/>